<feature type="chain" id="PRO_5041919413" evidence="1">
    <location>
        <begin position="19"/>
        <end position="207"/>
    </location>
</feature>
<evidence type="ECO:0000313" key="3">
    <source>
        <dbReference type="Proteomes" id="UP001265746"/>
    </source>
</evidence>
<dbReference type="Proteomes" id="UP001265746">
    <property type="component" value="Unassembled WGS sequence"/>
</dbReference>
<protein>
    <submittedName>
        <fullName evidence="2">Uncharacterized protein</fullName>
    </submittedName>
</protein>
<name>A0AAD9SMJ5_PHOAM</name>
<dbReference type="EMBL" id="JAUJFL010000002">
    <property type="protein sequence ID" value="KAK2610587.1"/>
    <property type="molecule type" value="Genomic_DNA"/>
</dbReference>
<evidence type="ECO:0000256" key="1">
    <source>
        <dbReference type="SAM" id="SignalP"/>
    </source>
</evidence>
<sequence>MHFQYLTTLLAFTGAALALPTANTPIRTLTKRTSADILQTIMPKSASCDGRGDECRTAAQAAPFLVKAMTDYNIGTQTEQGGILALIAYESEQMQYKKNLNNAAAGQGTSNMQMGSFNVQYANSIPALAAKSPTESTVLDLVTADEYNFGTGAWFYSTQCTSAQSAAKSGSADDWFQAYMSCVGVSTSAQPDRLTYWNNAKTALALS</sequence>
<dbReference type="AlphaFoldDB" id="A0AAD9SMJ5"/>
<feature type="signal peptide" evidence="1">
    <location>
        <begin position="1"/>
        <end position="18"/>
    </location>
</feature>
<accession>A0AAD9SMJ5</accession>
<reference evidence="2" key="1">
    <citation type="submission" date="2023-06" db="EMBL/GenBank/DDBJ databases">
        <authorList>
            <person name="Noh H."/>
        </authorList>
    </citation>
    <scope>NUCLEOTIDE SEQUENCE</scope>
    <source>
        <strain evidence="2">DUCC20226</strain>
    </source>
</reference>
<organism evidence="2 3">
    <name type="scientific">Phomopsis amygdali</name>
    <name type="common">Fusicoccum amygdali</name>
    <dbReference type="NCBI Taxonomy" id="1214568"/>
    <lineage>
        <taxon>Eukaryota</taxon>
        <taxon>Fungi</taxon>
        <taxon>Dikarya</taxon>
        <taxon>Ascomycota</taxon>
        <taxon>Pezizomycotina</taxon>
        <taxon>Sordariomycetes</taxon>
        <taxon>Sordariomycetidae</taxon>
        <taxon>Diaporthales</taxon>
        <taxon>Diaporthaceae</taxon>
        <taxon>Diaporthe</taxon>
    </lineage>
</organism>
<proteinExistence type="predicted"/>
<gene>
    <name evidence="2" type="ORF">N8I77_004005</name>
</gene>
<keyword evidence="3" id="KW-1185">Reference proteome</keyword>
<evidence type="ECO:0000313" key="2">
    <source>
        <dbReference type="EMBL" id="KAK2610587.1"/>
    </source>
</evidence>
<comment type="caution">
    <text evidence="2">The sequence shown here is derived from an EMBL/GenBank/DDBJ whole genome shotgun (WGS) entry which is preliminary data.</text>
</comment>
<keyword evidence="1" id="KW-0732">Signal</keyword>